<dbReference type="Gene3D" id="3.30.700.40">
    <property type="match status" value="1"/>
</dbReference>
<evidence type="ECO:0000259" key="8">
    <source>
        <dbReference type="PROSITE" id="PS50975"/>
    </source>
</evidence>
<dbReference type="Pfam" id="PF00289">
    <property type="entry name" value="Biotin_carb_N"/>
    <property type="match status" value="1"/>
</dbReference>
<dbReference type="RefSeq" id="WP_379876532.1">
    <property type="nucleotide sequence ID" value="NZ_JBHUIP010000012.1"/>
</dbReference>
<evidence type="ECO:0000256" key="6">
    <source>
        <dbReference type="PROSITE-ProRule" id="PRU00409"/>
    </source>
</evidence>
<dbReference type="InterPro" id="IPR005482">
    <property type="entry name" value="Biotin_COase_C"/>
</dbReference>
<dbReference type="Pfam" id="PF21139">
    <property type="entry name" value="BT_MCC_alpha"/>
    <property type="match status" value="1"/>
</dbReference>
<dbReference type="InterPro" id="IPR016185">
    <property type="entry name" value="PreATP-grasp_dom_sf"/>
</dbReference>
<dbReference type="Gene3D" id="3.30.470.20">
    <property type="entry name" value="ATP-grasp fold, B domain"/>
    <property type="match status" value="1"/>
</dbReference>
<proteinExistence type="predicted"/>
<dbReference type="InterPro" id="IPR001882">
    <property type="entry name" value="Biotin_BS"/>
</dbReference>
<organism evidence="10 11">
    <name type="scientific">Lacibacterium aquatile</name>
    <dbReference type="NCBI Taxonomy" id="1168082"/>
    <lineage>
        <taxon>Bacteria</taxon>
        <taxon>Pseudomonadati</taxon>
        <taxon>Pseudomonadota</taxon>
        <taxon>Alphaproteobacteria</taxon>
        <taxon>Rhodospirillales</taxon>
        <taxon>Rhodospirillaceae</taxon>
    </lineage>
</organism>
<dbReference type="InterPro" id="IPR011054">
    <property type="entry name" value="Rudment_hybrid_motif"/>
</dbReference>
<evidence type="ECO:0000256" key="4">
    <source>
        <dbReference type="ARBA" id="ARBA00022840"/>
    </source>
</evidence>
<evidence type="ECO:0000259" key="9">
    <source>
        <dbReference type="PROSITE" id="PS50979"/>
    </source>
</evidence>
<dbReference type="InterPro" id="IPR011053">
    <property type="entry name" value="Single_hybrid_motif"/>
</dbReference>
<sequence length="669" mass="71402">MNRRIATLLIANRGEIACRVIRTARQLGIRTVAVYSDADAKAAHVAMADVAVRLGPAPARESYLKGDAIIQAAKDTGADAIHPGYGFLSENADFADACAKAGIIFVGPPASAIRAMGSKSAAKSLMEKATVPLVPGYHGEDQDAALLQKEADRIGYPVLIKASAGGGGKGMKVVQSAADFPEQLASAQREAQASFGDAKVLVEKYLTRPRHIEVQVFADTQGECVYLFERDCSIQRRHQKVVEEAPAPGMTLERRAAMGKAACDAARAVGYVGAGTVEFIAEGDGFYFMEMNTRLQVEHPVTEAITGQDLVEWQIRVAEGASLPLTQEQLTLTGHAIEVRLYAEDPQKEFLPQTGRLAHLRLPEGLPGVRVDSGVRTGDSVSIHYDPMIAKVIAEGATRDEAIRRLSAALGATEVVGLNTNRTFLKAIIDHPAFADADLDTGFIERYRADLLPAPQAADDLMLGLAALALLEQARAEASDHFAGTSDPHSPWAQTTGWRLNRDAFNDLHLMDGEHPLTVRAHFVGGDMSLDLPRGRTPVFGTLQADGRLAAQIGDRSVTAHAFREGASLTVQADGRQHRFTVIDPRDNSGVETGGGGKLTAPMPGKVVAVKVEAGQSVKKGQPLMVVEAMKMEHTIAAPRDGVVQTIRFSAGDLVDDGAELLTLEALEG</sequence>
<dbReference type="InterPro" id="IPR000089">
    <property type="entry name" value="Biotin_lipoyl"/>
</dbReference>
<gene>
    <name evidence="10" type="ORF">ACFSM5_11500</name>
</gene>
<dbReference type="InterPro" id="IPR011764">
    <property type="entry name" value="Biotin_carboxylation_dom"/>
</dbReference>
<reference evidence="11" key="1">
    <citation type="journal article" date="2019" name="Int. J. Syst. Evol. Microbiol.">
        <title>The Global Catalogue of Microorganisms (GCM) 10K type strain sequencing project: providing services to taxonomists for standard genome sequencing and annotation.</title>
        <authorList>
            <consortium name="The Broad Institute Genomics Platform"/>
            <consortium name="The Broad Institute Genome Sequencing Center for Infectious Disease"/>
            <person name="Wu L."/>
            <person name="Ma J."/>
        </authorList>
    </citation>
    <scope>NUCLEOTIDE SEQUENCE [LARGE SCALE GENOMIC DNA]</scope>
    <source>
        <strain evidence="11">CGMCC 1.19062</strain>
    </source>
</reference>
<keyword evidence="2 10" id="KW-0436">Ligase</keyword>
<dbReference type="SUPFAM" id="SSF51230">
    <property type="entry name" value="Single hybrid motif"/>
    <property type="match status" value="1"/>
</dbReference>
<dbReference type="EMBL" id="JBHUIP010000012">
    <property type="protein sequence ID" value="MFD2263516.1"/>
    <property type="molecule type" value="Genomic_DNA"/>
</dbReference>
<dbReference type="Pfam" id="PF02786">
    <property type="entry name" value="CPSase_L_D2"/>
    <property type="match status" value="1"/>
</dbReference>
<feature type="domain" description="Lipoyl-binding" evidence="7">
    <location>
        <begin position="590"/>
        <end position="665"/>
    </location>
</feature>
<dbReference type="Pfam" id="PF00364">
    <property type="entry name" value="Biotin_lipoyl"/>
    <property type="match status" value="1"/>
</dbReference>
<dbReference type="PANTHER" id="PTHR18866">
    <property type="entry name" value="CARBOXYLASE:PYRUVATE/ACETYL-COA/PROPIONYL-COA CARBOXYLASE"/>
    <property type="match status" value="1"/>
</dbReference>
<keyword evidence="5" id="KW-0092">Biotin</keyword>
<dbReference type="SMART" id="SM00878">
    <property type="entry name" value="Biotin_carb_C"/>
    <property type="match status" value="1"/>
</dbReference>
<evidence type="ECO:0000256" key="1">
    <source>
        <dbReference type="ARBA" id="ARBA00001953"/>
    </source>
</evidence>
<dbReference type="PROSITE" id="PS00866">
    <property type="entry name" value="CPSASE_1"/>
    <property type="match status" value="1"/>
</dbReference>
<keyword evidence="3 6" id="KW-0547">Nucleotide-binding</keyword>
<dbReference type="PROSITE" id="PS50968">
    <property type="entry name" value="BIOTINYL_LIPOYL"/>
    <property type="match status" value="1"/>
</dbReference>
<evidence type="ECO:0000259" key="7">
    <source>
        <dbReference type="PROSITE" id="PS50968"/>
    </source>
</evidence>
<dbReference type="PROSITE" id="PS00867">
    <property type="entry name" value="CPSASE_2"/>
    <property type="match status" value="1"/>
</dbReference>
<keyword evidence="4 6" id="KW-0067">ATP-binding</keyword>
<dbReference type="CDD" id="cd06850">
    <property type="entry name" value="biotinyl_domain"/>
    <property type="match status" value="1"/>
</dbReference>
<dbReference type="PROSITE" id="PS50979">
    <property type="entry name" value="BC"/>
    <property type="match status" value="1"/>
</dbReference>
<dbReference type="InterPro" id="IPR011761">
    <property type="entry name" value="ATP-grasp"/>
</dbReference>
<dbReference type="Proteomes" id="UP001597295">
    <property type="component" value="Unassembled WGS sequence"/>
</dbReference>
<dbReference type="Gene3D" id="2.40.50.100">
    <property type="match status" value="1"/>
</dbReference>
<evidence type="ECO:0000256" key="2">
    <source>
        <dbReference type="ARBA" id="ARBA00022598"/>
    </source>
</evidence>
<dbReference type="InterPro" id="IPR005481">
    <property type="entry name" value="BC-like_N"/>
</dbReference>
<comment type="cofactor">
    <cofactor evidence="1">
        <name>biotin</name>
        <dbReference type="ChEBI" id="CHEBI:57586"/>
    </cofactor>
</comment>
<feature type="domain" description="Biotin carboxylation" evidence="9">
    <location>
        <begin position="4"/>
        <end position="449"/>
    </location>
</feature>
<evidence type="ECO:0000313" key="10">
    <source>
        <dbReference type="EMBL" id="MFD2263516.1"/>
    </source>
</evidence>
<evidence type="ECO:0000256" key="3">
    <source>
        <dbReference type="ARBA" id="ARBA00022741"/>
    </source>
</evidence>
<feature type="domain" description="ATP-grasp" evidence="8">
    <location>
        <begin position="123"/>
        <end position="319"/>
    </location>
</feature>
<dbReference type="InterPro" id="IPR050856">
    <property type="entry name" value="Biotin_carboxylase_complex"/>
</dbReference>
<dbReference type="EC" id="6.4.1.2" evidence="10"/>
<dbReference type="NCBIfam" id="NF006367">
    <property type="entry name" value="PRK08591.1"/>
    <property type="match status" value="1"/>
</dbReference>
<dbReference type="InterPro" id="IPR005479">
    <property type="entry name" value="CPAse_ATP-bd"/>
</dbReference>
<dbReference type="PROSITE" id="PS00188">
    <property type="entry name" value="BIOTIN"/>
    <property type="match status" value="1"/>
</dbReference>
<dbReference type="PANTHER" id="PTHR18866:SF33">
    <property type="entry name" value="METHYLCROTONOYL-COA CARBOXYLASE SUBUNIT ALPHA, MITOCHONDRIAL-RELATED"/>
    <property type="match status" value="1"/>
</dbReference>
<accession>A0ABW5DSP6</accession>
<dbReference type="PROSITE" id="PS50975">
    <property type="entry name" value="ATP_GRASP"/>
    <property type="match status" value="1"/>
</dbReference>
<dbReference type="InterPro" id="IPR048429">
    <property type="entry name" value="MCC_alpha_BT"/>
</dbReference>
<name>A0ABW5DSP6_9PROT</name>
<evidence type="ECO:0000256" key="5">
    <source>
        <dbReference type="ARBA" id="ARBA00023267"/>
    </source>
</evidence>
<dbReference type="SUPFAM" id="SSF52440">
    <property type="entry name" value="PreATP-grasp domain"/>
    <property type="match status" value="1"/>
</dbReference>
<keyword evidence="11" id="KW-1185">Reference proteome</keyword>
<protein>
    <submittedName>
        <fullName evidence="10">Acetyl-CoA carboxylase biotin carboxylase subunit</fullName>
        <ecNumber evidence="10">6.4.1.2</ecNumber>
    </submittedName>
</protein>
<dbReference type="Pfam" id="PF02785">
    <property type="entry name" value="Biotin_carb_C"/>
    <property type="match status" value="1"/>
</dbReference>
<dbReference type="SUPFAM" id="SSF56059">
    <property type="entry name" value="Glutathione synthetase ATP-binding domain-like"/>
    <property type="match status" value="1"/>
</dbReference>
<evidence type="ECO:0000313" key="11">
    <source>
        <dbReference type="Proteomes" id="UP001597295"/>
    </source>
</evidence>
<dbReference type="SUPFAM" id="SSF51246">
    <property type="entry name" value="Rudiment single hybrid motif"/>
    <property type="match status" value="1"/>
</dbReference>
<comment type="caution">
    <text evidence="10">The sequence shown here is derived from an EMBL/GenBank/DDBJ whole genome shotgun (WGS) entry which is preliminary data.</text>
</comment>
<dbReference type="GO" id="GO:0003989">
    <property type="term" value="F:acetyl-CoA carboxylase activity"/>
    <property type="evidence" value="ECO:0007669"/>
    <property type="project" value="UniProtKB-EC"/>
</dbReference>